<dbReference type="HOGENOM" id="CLU_2142454_0_0_5"/>
<reference evidence="1 2" key="1">
    <citation type="submission" date="2007-10" db="EMBL/GenBank/DDBJ databases">
        <authorList>
            <person name="Wagner-Dobler I."/>
            <person name="Ferriera S."/>
            <person name="Johnson J."/>
            <person name="Kravitz S."/>
            <person name="Beeson K."/>
            <person name="Sutton G."/>
            <person name="Rogers Y.-H."/>
            <person name="Friedman R."/>
            <person name="Frazier M."/>
            <person name="Venter J.C."/>
        </authorList>
    </citation>
    <scope>NUCLEOTIDE SEQUENCE [LARGE SCALE GENOMIC DNA]</scope>
    <source>
        <strain evidence="1 2">DFL-43</strain>
    </source>
</reference>
<evidence type="ECO:0008006" key="3">
    <source>
        <dbReference type="Google" id="ProtNLM"/>
    </source>
</evidence>
<organism evidence="1 2">
    <name type="scientific">Hoeflea phototrophica (strain DSM 17068 / NCIMB 14078 / DFL-43)</name>
    <dbReference type="NCBI Taxonomy" id="411684"/>
    <lineage>
        <taxon>Bacteria</taxon>
        <taxon>Pseudomonadati</taxon>
        <taxon>Pseudomonadota</taxon>
        <taxon>Alphaproteobacteria</taxon>
        <taxon>Hyphomicrobiales</taxon>
        <taxon>Rhizobiaceae</taxon>
        <taxon>Hoeflea</taxon>
    </lineage>
</organism>
<dbReference type="STRING" id="411684.HPDFL43_00530"/>
<reference evidence="1 2" key="2">
    <citation type="submission" date="2012-06" db="EMBL/GenBank/DDBJ databases">
        <authorList>
            <person name="Fiebig A."/>
        </authorList>
    </citation>
    <scope>NUCLEOTIDE SEQUENCE [LARGE SCALE GENOMIC DNA]</scope>
    <source>
        <strain evidence="1 2">DFL-43</strain>
    </source>
</reference>
<dbReference type="AlphaFoldDB" id="A9CYT9"/>
<protein>
    <recommendedName>
        <fullName evidence="3">TfoX N-terminal domain-containing protein</fullName>
    </recommendedName>
</protein>
<proteinExistence type="predicted"/>
<dbReference type="RefSeq" id="WP_007195898.1">
    <property type="nucleotide sequence ID" value="NZ_CM002917.1"/>
</dbReference>
<accession>A9CYT9</accession>
<comment type="caution">
    <text evidence="1">The sequence shown here is derived from an EMBL/GenBank/DDBJ whole genome shotgun (WGS) entry which is preliminary data.</text>
</comment>
<sequence length="112" mass="12625">MDDRLKTEWYKLVRAMMAAHSDIESGRMMSADALLCRGKVFVFFSTKGGGIGLGARVGREADVSMLGLSHWQHLAPFKTKPPMKDWIVVGEADQAQWRKVADHCYKKALKRT</sequence>
<keyword evidence="2" id="KW-1185">Reference proteome</keyword>
<gene>
    <name evidence="1" type="ORF">HPDFL43_00530</name>
</gene>
<evidence type="ECO:0000313" key="1">
    <source>
        <dbReference type="EMBL" id="EDQ34637.1"/>
    </source>
</evidence>
<evidence type="ECO:0000313" key="2">
    <source>
        <dbReference type="Proteomes" id="UP000004291"/>
    </source>
</evidence>
<name>A9CYT9_HOEPD</name>
<dbReference type="OrthoDB" id="963621at2"/>
<dbReference type="Proteomes" id="UP000004291">
    <property type="component" value="Chromosome"/>
</dbReference>
<dbReference type="EMBL" id="ABIA03000002">
    <property type="protein sequence ID" value="EDQ34637.1"/>
    <property type="molecule type" value="Genomic_DNA"/>
</dbReference>